<evidence type="ECO:0000256" key="12">
    <source>
        <dbReference type="RuleBase" id="RU364061"/>
    </source>
</evidence>
<evidence type="ECO:0000256" key="7">
    <source>
        <dbReference type="ARBA" id="ARBA00023040"/>
    </source>
</evidence>
<dbReference type="HOGENOM" id="CLU_058641_0_0_1"/>
<dbReference type="Gene3D" id="1.20.1070.10">
    <property type="entry name" value="Rhodopsin 7-helix transmembrane proteins"/>
    <property type="match status" value="1"/>
</dbReference>
<evidence type="ECO:0000256" key="10">
    <source>
        <dbReference type="ARBA" id="ARBA00023170"/>
    </source>
</evidence>
<keyword evidence="3 12" id="KW-1003">Cell membrane</keyword>
<dbReference type="Proteomes" id="UP000001811">
    <property type="component" value="Unplaced"/>
</dbReference>
<dbReference type="eggNOG" id="ENOG502SNRJ">
    <property type="taxonomic scope" value="Eukaryota"/>
</dbReference>
<dbReference type="GO" id="GO:0005886">
    <property type="term" value="C:plasma membrane"/>
    <property type="evidence" value="ECO:0007669"/>
    <property type="project" value="UniProtKB-SubCell"/>
</dbReference>
<dbReference type="InterPro" id="IPR004072">
    <property type="entry name" value="Vmron_rcpt_1"/>
</dbReference>
<gene>
    <name evidence="14" type="primary">ORYCUNV1R1606</name>
</gene>
<dbReference type="KEGG" id="ocu:100311002"/>
<keyword evidence="8 12" id="KW-0472">Membrane</keyword>
<sequence length="304" mass="34572">MLSLKNVYIFQASIGIFTNAFLFLFHIFTIHQDHRPKPTDVTTCHLAFVHIVMLLTALDILSADIFKSLNFPNDLKCKAWLYLSRVMRGLSICTTCLLSVIQVITISPSTFFLSRFKHKFTNYISDTFFCFWSLNLSSNSYMIIYTVANSNMTNLFNINKFCSLSSMNPIIMELFLTVALSQNVFFVGLMLLSSAYMVIFLSSHQRRSDYLHSRRVFPRTSPAKRATQTVLLLVSFFVIMYCLDIIMSSVSTILGKYDPVVLDVQRLVGNVYATVSPLVLISSDKRIVGILQSMLDMASILTSR</sequence>
<comment type="subcellular location">
    <subcellularLocation>
        <location evidence="1 12">Cell membrane</location>
        <topology evidence="1 12">Multi-pass membrane protein</topology>
    </subcellularLocation>
</comment>
<feature type="transmembrane region" description="Helical" evidence="12">
    <location>
        <begin position="229"/>
        <end position="254"/>
    </location>
</feature>
<evidence type="ECO:0000256" key="3">
    <source>
        <dbReference type="ARBA" id="ARBA00022475"/>
    </source>
</evidence>
<name>G1U4V7_RABIT</name>
<evidence type="ECO:0000256" key="4">
    <source>
        <dbReference type="ARBA" id="ARBA00022507"/>
    </source>
</evidence>
<dbReference type="GeneTree" id="ENSGT01030000234553"/>
<reference evidence="14" key="2">
    <citation type="submission" date="2025-08" db="UniProtKB">
        <authorList>
            <consortium name="Ensembl"/>
        </authorList>
    </citation>
    <scope>IDENTIFICATION</scope>
    <source>
        <strain evidence="14">Thorbecke</strain>
    </source>
</reference>
<keyword evidence="5 12" id="KW-0812">Transmembrane</keyword>
<evidence type="ECO:0000256" key="9">
    <source>
        <dbReference type="ARBA" id="ARBA00023157"/>
    </source>
</evidence>
<dbReference type="Pfam" id="PF03402">
    <property type="entry name" value="V1R"/>
    <property type="match status" value="1"/>
</dbReference>
<keyword evidence="4 12" id="KW-0589">Pheromone response</keyword>
<evidence type="ECO:0000256" key="6">
    <source>
        <dbReference type="ARBA" id="ARBA00022989"/>
    </source>
</evidence>
<dbReference type="InterPro" id="IPR017452">
    <property type="entry name" value="GPCR_Rhodpsn_7TM"/>
</dbReference>
<feature type="transmembrane region" description="Helical" evidence="12">
    <location>
        <begin position="86"/>
        <end position="107"/>
    </location>
</feature>
<dbReference type="PRINTS" id="PR01534">
    <property type="entry name" value="VOMERONASL1R"/>
</dbReference>
<keyword evidence="9" id="KW-1015">Disulfide bond</keyword>
<dbReference type="FunFam" id="1.20.1070.10:FF:000051">
    <property type="entry name" value="Vomeronasal type-1 receptor"/>
    <property type="match status" value="1"/>
</dbReference>
<evidence type="ECO:0000256" key="5">
    <source>
        <dbReference type="ARBA" id="ARBA00022692"/>
    </source>
</evidence>
<accession>G1U4V7</accession>
<evidence type="ECO:0000256" key="1">
    <source>
        <dbReference type="ARBA" id="ARBA00004651"/>
    </source>
</evidence>
<dbReference type="PROSITE" id="PS50262">
    <property type="entry name" value="G_PROTEIN_RECEP_F1_2"/>
    <property type="match status" value="1"/>
</dbReference>
<evidence type="ECO:0000313" key="15">
    <source>
        <dbReference type="Proteomes" id="UP000001811"/>
    </source>
</evidence>
<feature type="transmembrane region" description="Helical" evidence="12">
    <location>
        <begin position="128"/>
        <end position="148"/>
    </location>
</feature>
<dbReference type="OrthoDB" id="9606139at2759"/>
<feature type="domain" description="G-protein coupled receptors family 1 profile" evidence="13">
    <location>
        <begin position="18"/>
        <end position="280"/>
    </location>
</feature>
<organism evidence="14 15">
    <name type="scientific">Oryctolagus cuniculus</name>
    <name type="common">Rabbit</name>
    <dbReference type="NCBI Taxonomy" id="9986"/>
    <lineage>
        <taxon>Eukaryota</taxon>
        <taxon>Metazoa</taxon>
        <taxon>Chordata</taxon>
        <taxon>Craniata</taxon>
        <taxon>Vertebrata</taxon>
        <taxon>Euteleostomi</taxon>
        <taxon>Mammalia</taxon>
        <taxon>Eutheria</taxon>
        <taxon>Euarchontoglires</taxon>
        <taxon>Glires</taxon>
        <taxon>Lagomorpha</taxon>
        <taxon>Leporidae</taxon>
        <taxon>Oryctolagus</taxon>
    </lineage>
</organism>
<keyword evidence="7 12" id="KW-0297">G-protein coupled receptor</keyword>
<evidence type="ECO:0000256" key="8">
    <source>
        <dbReference type="ARBA" id="ARBA00023136"/>
    </source>
</evidence>
<feature type="transmembrane region" description="Helical" evidence="12">
    <location>
        <begin position="46"/>
        <end position="66"/>
    </location>
</feature>
<reference evidence="14 15" key="1">
    <citation type="journal article" date="2011" name="Nature">
        <title>A high-resolution map of human evolutionary constraint using 29 mammals.</title>
        <authorList>
            <person name="Lindblad-Toh K."/>
            <person name="Garber M."/>
            <person name="Zuk O."/>
            <person name="Lin M.F."/>
            <person name="Parker B.J."/>
            <person name="Washietl S."/>
            <person name="Kheradpour P."/>
            <person name="Ernst J."/>
            <person name="Jordan G."/>
            <person name="Mauceli E."/>
            <person name="Ward L.D."/>
            <person name="Lowe C.B."/>
            <person name="Holloway A.K."/>
            <person name="Clamp M."/>
            <person name="Gnerre S."/>
            <person name="Alfoldi J."/>
            <person name="Beal K."/>
            <person name="Chang J."/>
            <person name="Clawson H."/>
            <person name="Cuff J."/>
            <person name="Di Palma F."/>
            <person name="Fitzgerald S."/>
            <person name="Flicek P."/>
            <person name="Guttman M."/>
            <person name="Hubisz M.J."/>
            <person name="Jaffe D.B."/>
            <person name="Jungreis I."/>
            <person name="Kent W.J."/>
            <person name="Kostka D."/>
            <person name="Lara M."/>
            <person name="Martins A.L."/>
            <person name="Massingham T."/>
            <person name="Moltke I."/>
            <person name="Raney B.J."/>
            <person name="Rasmussen M.D."/>
            <person name="Robinson J."/>
            <person name="Stark A."/>
            <person name="Vilella A.J."/>
            <person name="Wen J."/>
            <person name="Xie X."/>
            <person name="Zody M.C."/>
            <person name="Baldwin J."/>
            <person name="Bloom T."/>
            <person name="Chin C.W."/>
            <person name="Heiman D."/>
            <person name="Nicol R."/>
            <person name="Nusbaum C."/>
            <person name="Young S."/>
            <person name="Wilkinson J."/>
            <person name="Worley K.C."/>
            <person name="Kovar C.L."/>
            <person name="Muzny D.M."/>
            <person name="Gibbs R.A."/>
            <person name="Cree A."/>
            <person name="Dihn H.H."/>
            <person name="Fowler G."/>
            <person name="Jhangiani S."/>
            <person name="Joshi V."/>
            <person name="Lee S."/>
            <person name="Lewis L.R."/>
            <person name="Nazareth L.V."/>
            <person name="Okwuonu G."/>
            <person name="Santibanez J."/>
            <person name="Warren W.C."/>
            <person name="Mardis E.R."/>
            <person name="Weinstock G.M."/>
            <person name="Wilson R.K."/>
            <person name="Delehaunty K."/>
            <person name="Dooling D."/>
            <person name="Fronik C."/>
            <person name="Fulton L."/>
            <person name="Fulton B."/>
            <person name="Graves T."/>
            <person name="Minx P."/>
            <person name="Sodergren E."/>
            <person name="Birney E."/>
            <person name="Margulies E.H."/>
            <person name="Herrero J."/>
            <person name="Green E.D."/>
            <person name="Haussler D."/>
            <person name="Siepel A."/>
            <person name="Goldman N."/>
            <person name="Pollard K.S."/>
            <person name="Pedersen J.S."/>
            <person name="Lander E.S."/>
            <person name="Kellis M."/>
        </authorList>
    </citation>
    <scope>NUCLEOTIDE SEQUENCE [LARGE SCALE GENOMIC DNA]</scope>
    <source>
        <strain evidence="15">Thorbecke</strain>
    </source>
</reference>
<feature type="transmembrane region" description="Helical" evidence="12">
    <location>
        <begin position="174"/>
        <end position="201"/>
    </location>
</feature>
<dbReference type="GO" id="GO:0019236">
    <property type="term" value="P:response to pheromone"/>
    <property type="evidence" value="ECO:0007669"/>
    <property type="project" value="UniProtKB-KW"/>
</dbReference>
<comment type="similarity">
    <text evidence="2 12">Belongs to the G-protein coupled receptor 1 family.</text>
</comment>
<dbReference type="SUPFAM" id="SSF81321">
    <property type="entry name" value="Family A G protein-coupled receptor-like"/>
    <property type="match status" value="1"/>
</dbReference>
<keyword evidence="6 12" id="KW-1133">Transmembrane helix</keyword>
<feature type="transmembrane region" description="Helical" evidence="12">
    <location>
        <begin position="6"/>
        <end position="25"/>
    </location>
</feature>
<dbReference type="PANTHER" id="PTHR24062">
    <property type="entry name" value="VOMERONASAL TYPE-1 RECEPTOR"/>
    <property type="match status" value="1"/>
</dbReference>
<dbReference type="GO" id="GO:0016503">
    <property type="term" value="F:pheromone receptor activity"/>
    <property type="evidence" value="ECO:0007669"/>
    <property type="project" value="InterPro"/>
</dbReference>
<dbReference type="InParanoid" id="G1U4V7"/>
<evidence type="ECO:0000313" key="14">
    <source>
        <dbReference type="Ensembl" id="ENSOCUP00000024432.2"/>
    </source>
</evidence>
<dbReference type="FunCoup" id="G1U4V7">
    <property type="interactions" value="45"/>
</dbReference>
<dbReference type="AlphaFoldDB" id="G1U4V7"/>
<keyword evidence="10 12" id="KW-0675">Receptor</keyword>
<evidence type="ECO:0000259" key="13">
    <source>
        <dbReference type="PROSITE" id="PS50262"/>
    </source>
</evidence>
<keyword evidence="11 12" id="KW-0807">Transducer</keyword>
<evidence type="ECO:0000256" key="11">
    <source>
        <dbReference type="ARBA" id="ARBA00023224"/>
    </source>
</evidence>
<proteinExistence type="inferred from homology"/>
<keyword evidence="15" id="KW-1185">Reference proteome</keyword>
<dbReference type="PaxDb" id="9986-ENSOCUP00000024432"/>
<protein>
    <recommendedName>
        <fullName evidence="12">Vomeronasal type-1 receptor</fullName>
    </recommendedName>
</protein>
<reference evidence="14" key="3">
    <citation type="submission" date="2025-09" db="UniProtKB">
        <authorList>
            <consortium name="Ensembl"/>
        </authorList>
    </citation>
    <scope>IDENTIFICATION</scope>
    <source>
        <strain evidence="14">Thorbecke</strain>
    </source>
</reference>
<dbReference type="Bgee" id="ENSOCUG00000030661">
    <property type="expression patterns" value="Expressed in adult mammalian kidney"/>
</dbReference>
<dbReference type="GO" id="GO:0007606">
    <property type="term" value="P:sensory perception of chemical stimulus"/>
    <property type="evidence" value="ECO:0007669"/>
    <property type="project" value="UniProtKB-ARBA"/>
</dbReference>
<evidence type="ECO:0000256" key="2">
    <source>
        <dbReference type="ARBA" id="ARBA00010663"/>
    </source>
</evidence>
<dbReference type="Ensembl" id="ENSOCUT00000022309.2">
    <property type="protein sequence ID" value="ENSOCUP00000024432.2"/>
    <property type="gene ID" value="ENSOCUG00000030661.1"/>
</dbReference>